<organism evidence="1 2">
    <name type="scientific">Leuconostoc citreum</name>
    <dbReference type="NCBI Taxonomy" id="33964"/>
    <lineage>
        <taxon>Bacteria</taxon>
        <taxon>Bacillati</taxon>
        <taxon>Bacillota</taxon>
        <taxon>Bacilli</taxon>
        <taxon>Lactobacillales</taxon>
        <taxon>Lactobacillaceae</taxon>
        <taxon>Leuconostoc</taxon>
    </lineage>
</organism>
<evidence type="ECO:0000313" key="1">
    <source>
        <dbReference type="EMBL" id="GDZ83156.1"/>
    </source>
</evidence>
<proteinExistence type="predicted"/>
<accession>A0A5A5TZD1</accession>
<dbReference type="Proteomes" id="UP000323274">
    <property type="component" value="Unassembled WGS sequence"/>
</dbReference>
<dbReference type="RefSeq" id="WP_149333796.1">
    <property type="nucleotide sequence ID" value="NZ_BJJW01000002.1"/>
</dbReference>
<protein>
    <submittedName>
        <fullName evidence="1">Uncharacterized protein</fullName>
    </submittedName>
</protein>
<gene>
    <name evidence="1" type="ORF">LCIT_03980</name>
</gene>
<comment type="caution">
    <text evidence="1">The sequence shown here is derived from an EMBL/GenBank/DDBJ whole genome shotgun (WGS) entry which is preliminary data.</text>
</comment>
<evidence type="ECO:0000313" key="2">
    <source>
        <dbReference type="Proteomes" id="UP000323274"/>
    </source>
</evidence>
<reference evidence="1 2" key="1">
    <citation type="submission" date="2019-04" db="EMBL/GenBank/DDBJ databases">
        <title>A pseudo-fructophilic Leuconostoc citreum strain F192-5 isolated from peel of satsuma mandarin: the first report for isolation and characterization of strain-dependent fructophilic-like characteristics.</title>
        <authorList>
            <person name="Maeno S."/>
            <person name="Tanizawa Y."/>
            <person name="Kajikawa A."/>
            <person name="Kanesaki Y."/>
            <person name="Kubota E."/>
            <person name="Arita M."/>
            <person name="Leon D."/>
            <person name="Endo A."/>
        </authorList>
    </citation>
    <scope>NUCLEOTIDE SEQUENCE [LARGE SCALE GENOMIC DNA]</scope>
    <source>
        <strain evidence="1 2">F192-5</strain>
    </source>
</reference>
<dbReference type="AlphaFoldDB" id="A0A5A5TZD1"/>
<name>A0A5A5TZD1_LEUCI</name>
<dbReference type="EMBL" id="BJJW01000002">
    <property type="protein sequence ID" value="GDZ83156.1"/>
    <property type="molecule type" value="Genomic_DNA"/>
</dbReference>
<sequence length="159" mass="18877">MLNINNMKQFEYALAVFSENRETKYKIIFEYNGKLATATFLTPFITFPVSIKYDEKFMRVETRTQWEDEHFDLIALRRIIFEKMQSMSSFSNRLFIPDSIDLIDTVYSFINRLPDDLTPVDSLKTVTNLHFLESNIHFNSYRFPDDALFNVVPVEEMDN</sequence>